<keyword evidence="1" id="KW-0472">Membrane</keyword>
<sequence>MKNIKKKAFTIVEVIMTISIMIIVLGIIFPFFNSNFKALNETGIRSDLQRDGNRAMEYFTKSAMEAKYIKEMKDAIVFVTDDNEEYLFQLKDGNIIYSDSIRKNIKIAENVDSIEGRPYQNSINIKIKFIKNKVNYNTESNIYFRNN</sequence>
<evidence type="ECO:0008006" key="4">
    <source>
        <dbReference type="Google" id="ProtNLM"/>
    </source>
</evidence>
<reference evidence="2 3" key="1">
    <citation type="submission" date="2016-10" db="EMBL/GenBank/DDBJ databases">
        <authorList>
            <person name="Varghese N."/>
            <person name="Submissions S."/>
        </authorList>
    </citation>
    <scope>NUCLEOTIDE SEQUENCE [LARGE SCALE GENOMIC DNA]</scope>
    <source>
        <strain evidence="2 3">NLAE-zl-C224</strain>
    </source>
</reference>
<evidence type="ECO:0000313" key="3">
    <source>
        <dbReference type="Proteomes" id="UP000198811"/>
    </source>
</evidence>
<feature type="transmembrane region" description="Helical" evidence="1">
    <location>
        <begin position="12"/>
        <end position="32"/>
    </location>
</feature>
<keyword evidence="1" id="KW-1133">Transmembrane helix</keyword>
<evidence type="ECO:0000313" key="2">
    <source>
        <dbReference type="EMBL" id="SDK90404.1"/>
    </source>
</evidence>
<name>A0ABY0QIU1_CLOCO</name>
<dbReference type="Proteomes" id="UP000198811">
    <property type="component" value="Unassembled WGS sequence"/>
</dbReference>
<gene>
    <name evidence="2" type="ORF">SAMN05216497_102102</name>
</gene>
<dbReference type="EMBL" id="FNGL01000002">
    <property type="protein sequence ID" value="SDK90404.1"/>
    <property type="molecule type" value="Genomic_DNA"/>
</dbReference>
<protein>
    <recommendedName>
        <fullName evidence="4">Prepilin-type N-terminal cleavage/methylation domain-containing protein</fullName>
    </recommendedName>
</protein>
<proteinExistence type="predicted"/>
<keyword evidence="3" id="KW-1185">Reference proteome</keyword>
<organism evidence="2 3">
    <name type="scientific">Clostridium cochlearium</name>
    <dbReference type="NCBI Taxonomy" id="1494"/>
    <lineage>
        <taxon>Bacteria</taxon>
        <taxon>Bacillati</taxon>
        <taxon>Bacillota</taxon>
        <taxon>Clostridia</taxon>
        <taxon>Eubacteriales</taxon>
        <taxon>Clostridiaceae</taxon>
        <taxon>Clostridium</taxon>
    </lineage>
</organism>
<keyword evidence="1" id="KW-0812">Transmembrane</keyword>
<dbReference type="RefSeq" id="WP_089863481.1">
    <property type="nucleotide sequence ID" value="NZ_FNGL01000002.1"/>
</dbReference>
<accession>A0ABY0QIU1</accession>
<comment type="caution">
    <text evidence="2">The sequence shown here is derived from an EMBL/GenBank/DDBJ whole genome shotgun (WGS) entry which is preliminary data.</text>
</comment>
<evidence type="ECO:0000256" key="1">
    <source>
        <dbReference type="SAM" id="Phobius"/>
    </source>
</evidence>